<proteinExistence type="predicted"/>
<accession>A0ABR7DNG0</accession>
<keyword evidence="1" id="KW-0732">Signal</keyword>
<keyword evidence="3" id="KW-1185">Reference proteome</keyword>
<dbReference type="EMBL" id="JACOOJ010000006">
    <property type="protein sequence ID" value="MBC5632183.1"/>
    <property type="molecule type" value="Genomic_DNA"/>
</dbReference>
<gene>
    <name evidence="2" type="ORF">H8S65_05265</name>
</gene>
<sequence>MWRCGLAFLSLFLSTTFLLAQNSLYQDSVWVSEMLAGKDTIRLNPEYLKAIGNGTLINLGQPLELESSRLPILKDFSEYIKADTVRRLLQIDSLPPAVFWLYRGVDMLHADSRGDYKKPIKSLVISNQIRLGNSPFYGRAGTQNLFLPEVKDGQRRGSAGVTITLHFSMEDMLRYAFWKSERDKKRNRKRDFTWKHYNSYP</sequence>
<evidence type="ECO:0000313" key="3">
    <source>
        <dbReference type="Proteomes" id="UP000651475"/>
    </source>
</evidence>
<protein>
    <recommendedName>
        <fullName evidence="4">DUF4858 domain-containing protein</fullName>
    </recommendedName>
</protein>
<dbReference type="RefSeq" id="WP_186928965.1">
    <property type="nucleotide sequence ID" value="NZ_JACOOJ010000006.1"/>
</dbReference>
<evidence type="ECO:0000256" key="1">
    <source>
        <dbReference type="SAM" id="SignalP"/>
    </source>
</evidence>
<comment type="caution">
    <text evidence="2">The sequence shown here is derived from an EMBL/GenBank/DDBJ whole genome shotgun (WGS) entry which is preliminary data.</text>
</comment>
<reference evidence="2 3" key="1">
    <citation type="submission" date="2020-08" db="EMBL/GenBank/DDBJ databases">
        <title>Genome public.</title>
        <authorList>
            <person name="Liu C."/>
            <person name="Sun Q."/>
        </authorList>
    </citation>
    <scope>NUCLEOTIDE SEQUENCE [LARGE SCALE GENOMIC DNA]</scope>
    <source>
        <strain evidence="2 3">NSJ-79</strain>
    </source>
</reference>
<feature type="signal peptide" evidence="1">
    <location>
        <begin position="1"/>
        <end position="20"/>
    </location>
</feature>
<feature type="chain" id="PRO_5046618810" description="DUF4858 domain-containing protein" evidence="1">
    <location>
        <begin position="21"/>
        <end position="201"/>
    </location>
</feature>
<evidence type="ECO:0000313" key="2">
    <source>
        <dbReference type="EMBL" id="MBC5632183.1"/>
    </source>
</evidence>
<dbReference type="Proteomes" id="UP000651475">
    <property type="component" value="Unassembled WGS sequence"/>
</dbReference>
<organism evidence="2 3">
    <name type="scientific">Parabacteroides hominis</name>
    <dbReference type="NCBI Taxonomy" id="2763057"/>
    <lineage>
        <taxon>Bacteria</taxon>
        <taxon>Pseudomonadati</taxon>
        <taxon>Bacteroidota</taxon>
        <taxon>Bacteroidia</taxon>
        <taxon>Bacteroidales</taxon>
        <taxon>Tannerellaceae</taxon>
        <taxon>Parabacteroides</taxon>
    </lineage>
</organism>
<evidence type="ECO:0008006" key="4">
    <source>
        <dbReference type="Google" id="ProtNLM"/>
    </source>
</evidence>
<name>A0ABR7DNG0_9BACT</name>